<evidence type="ECO:0000259" key="2">
    <source>
        <dbReference type="Pfam" id="PF14342"/>
    </source>
</evidence>
<sequence>MSALWMIIAMFRAPPKMAVMKFVWPLCALFGSLLVVWFYYRFTRGGGHSEQPFAVSVAKGALHCGAGCALADMIAETLAHYQPGILSFFGLGWLFGEEIYATWTFDFIMAFSIGIAFQYFAIAPMRDLSVKAGITAAIKADALSLTSWQIGMYGVMAVAHFWLFKTVLGAQVDVAMPLFWFAMQLAMIAGFVTAYFPNWLLIASGVKERM</sequence>
<keyword evidence="1" id="KW-1133">Transmembrane helix</keyword>
<keyword evidence="1" id="KW-0812">Transmembrane</keyword>
<dbReference type="InterPro" id="IPR025509">
    <property type="entry name" value="DUF4396"/>
</dbReference>
<comment type="caution">
    <text evidence="3">The sequence shown here is derived from an EMBL/GenBank/DDBJ whole genome shotgun (WGS) entry which is preliminary data.</text>
</comment>
<feature type="transmembrane region" description="Helical" evidence="1">
    <location>
        <begin position="21"/>
        <end position="40"/>
    </location>
</feature>
<accession>A0A845A9S3</accession>
<reference evidence="3 4" key="1">
    <citation type="submission" date="2019-12" db="EMBL/GenBank/DDBJ databases">
        <title>Genomic-based taxomic classification of the family Erythrobacteraceae.</title>
        <authorList>
            <person name="Xu L."/>
        </authorList>
    </citation>
    <scope>NUCLEOTIDE SEQUENCE [LARGE SCALE GENOMIC DNA]</scope>
    <source>
        <strain evidence="3 4">DSM 18604</strain>
    </source>
</reference>
<dbReference type="AlphaFoldDB" id="A0A845A9S3"/>
<feature type="transmembrane region" description="Helical" evidence="1">
    <location>
        <begin position="100"/>
        <end position="121"/>
    </location>
</feature>
<dbReference type="EMBL" id="WTYQ01000007">
    <property type="protein sequence ID" value="MXP27142.1"/>
    <property type="molecule type" value="Genomic_DNA"/>
</dbReference>
<evidence type="ECO:0000313" key="4">
    <source>
        <dbReference type="Proteomes" id="UP000460561"/>
    </source>
</evidence>
<feature type="domain" description="DUF4396" evidence="2">
    <location>
        <begin position="57"/>
        <end position="207"/>
    </location>
</feature>
<feature type="transmembrane region" description="Helical" evidence="1">
    <location>
        <begin position="178"/>
        <end position="202"/>
    </location>
</feature>
<organism evidence="3 4">
    <name type="scientific">Altericroceibacterium indicum</name>
    <dbReference type="NCBI Taxonomy" id="374177"/>
    <lineage>
        <taxon>Bacteria</taxon>
        <taxon>Pseudomonadati</taxon>
        <taxon>Pseudomonadota</taxon>
        <taxon>Alphaproteobacteria</taxon>
        <taxon>Sphingomonadales</taxon>
        <taxon>Erythrobacteraceae</taxon>
        <taxon>Altericroceibacterium</taxon>
    </lineage>
</organism>
<proteinExistence type="predicted"/>
<protein>
    <submittedName>
        <fullName evidence="3">DUF4396 domain-containing protein</fullName>
    </submittedName>
</protein>
<keyword evidence="4" id="KW-1185">Reference proteome</keyword>
<keyword evidence="1" id="KW-0472">Membrane</keyword>
<feature type="transmembrane region" description="Helical" evidence="1">
    <location>
        <begin position="142"/>
        <end position="163"/>
    </location>
</feature>
<evidence type="ECO:0000256" key="1">
    <source>
        <dbReference type="SAM" id="Phobius"/>
    </source>
</evidence>
<gene>
    <name evidence="3" type="ORF">GRI39_13995</name>
</gene>
<dbReference type="Proteomes" id="UP000460561">
    <property type="component" value="Unassembled WGS sequence"/>
</dbReference>
<dbReference type="Pfam" id="PF14342">
    <property type="entry name" value="DUF4396"/>
    <property type="match status" value="1"/>
</dbReference>
<evidence type="ECO:0000313" key="3">
    <source>
        <dbReference type="EMBL" id="MXP27142.1"/>
    </source>
</evidence>
<dbReference type="OrthoDB" id="1495425at2"/>
<name>A0A845A9S3_9SPHN</name>